<evidence type="ECO:0000256" key="4">
    <source>
        <dbReference type="ARBA" id="ARBA00022989"/>
    </source>
</evidence>
<dbReference type="InterPro" id="IPR024791">
    <property type="entry name" value="Cyt_c/ubiquinol_Oxase_su3"/>
</dbReference>
<feature type="domain" description="Heme-copper oxidase subunit III family profile" evidence="8">
    <location>
        <begin position="1"/>
        <end position="198"/>
    </location>
</feature>
<evidence type="ECO:0000256" key="1">
    <source>
        <dbReference type="ARBA" id="ARBA00004141"/>
    </source>
</evidence>
<comment type="similarity">
    <text evidence="2 6">Belongs to the cytochrome c oxidase subunit 3 family.</text>
</comment>
<evidence type="ECO:0000256" key="3">
    <source>
        <dbReference type="ARBA" id="ARBA00022692"/>
    </source>
</evidence>
<name>A0A7J0BQG7_9BACT</name>
<dbReference type="InterPro" id="IPR035973">
    <property type="entry name" value="Cyt_c_oxidase_su3-like_sf"/>
</dbReference>
<evidence type="ECO:0000256" key="5">
    <source>
        <dbReference type="ARBA" id="ARBA00023136"/>
    </source>
</evidence>
<keyword evidence="10" id="KW-1185">Reference proteome</keyword>
<comment type="caution">
    <text evidence="9">The sequence shown here is derived from an EMBL/GenBank/DDBJ whole genome shotgun (WGS) entry which is preliminary data.</text>
</comment>
<dbReference type="EMBL" id="BLVP01000001">
    <property type="protein sequence ID" value="GFM35422.1"/>
    <property type="molecule type" value="Genomic_DNA"/>
</dbReference>
<evidence type="ECO:0000256" key="6">
    <source>
        <dbReference type="RuleBase" id="RU003376"/>
    </source>
</evidence>
<feature type="transmembrane region" description="Helical" evidence="7">
    <location>
        <begin position="55"/>
        <end position="75"/>
    </location>
</feature>
<feature type="transmembrane region" description="Helical" evidence="7">
    <location>
        <begin position="178"/>
        <end position="197"/>
    </location>
</feature>
<dbReference type="PANTHER" id="PTHR11403">
    <property type="entry name" value="CYTOCHROME C OXIDASE SUBUNIT III"/>
    <property type="match status" value="1"/>
</dbReference>
<evidence type="ECO:0000313" key="10">
    <source>
        <dbReference type="Proteomes" id="UP000503820"/>
    </source>
</evidence>
<evidence type="ECO:0000256" key="7">
    <source>
        <dbReference type="SAM" id="Phobius"/>
    </source>
</evidence>
<dbReference type="Pfam" id="PF00510">
    <property type="entry name" value="COX3"/>
    <property type="match status" value="1"/>
</dbReference>
<dbReference type="PROSITE" id="PS50253">
    <property type="entry name" value="COX3"/>
    <property type="match status" value="1"/>
</dbReference>
<accession>A0A7J0BQG7</accession>
<keyword evidence="5 7" id="KW-0472">Membrane</keyword>
<evidence type="ECO:0000313" key="9">
    <source>
        <dbReference type="EMBL" id="GFM35422.1"/>
    </source>
</evidence>
<gene>
    <name evidence="9" type="ORF">DSM19430T_01060</name>
</gene>
<feature type="transmembrane region" description="Helical" evidence="7">
    <location>
        <begin position="12"/>
        <end position="35"/>
    </location>
</feature>
<dbReference type="GO" id="GO:0004129">
    <property type="term" value="F:cytochrome-c oxidase activity"/>
    <property type="evidence" value="ECO:0007669"/>
    <property type="project" value="InterPro"/>
</dbReference>
<keyword evidence="4 7" id="KW-1133">Transmembrane helix</keyword>
<proteinExistence type="inferred from homology"/>
<dbReference type="RefSeq" id="WP_243451196.1">
    <property type="nucleotide sequence ID" value="NZ_BLVP01000001.1"/>
</dbReference>
<keyword evidence="3 6" id="KW-0812">Transmembrane</keyword>
<evidence type="ECO:0000259" key="8">
    <source>
        <dbReference type="PROSITE" id="PS50253"/>
    </source>
</evidence>
<dbReference type="GO" id="GO:0019646">
    <property type="term" value="P:aerobic electron transport chain"/>
    <property type="evidence" value="ECO:0007669"/>
    <property type="project" value="InterPro"/>
</dbReference>
<reference evidence="9 10" key="1">
    <citation type="submission" date="2020-05" db="EMBL/GenBank/DDBJ databases">
        <title>Draft genome sequence of Desulfovibrio psychrotolerans JS1T.</title>
        <authorList>
            <person name="Ueno A."/>
            <person name="Tamazawa S."/>
            <person name="Tamamura S."/>
            <person name="Murakami T."/>
            <person name="Kiyama T."/>
            <person name="Inomata H."/>
            <person name="Amano Y."/>
            <person name="Miyakawa K."/>
            <person name="Tamaki H."/>
            <person name="Naganuma T."/>
            <person name="Kaneko K."/>
        </authorList>
    </citation>
    <scope>NUCLEOTIDE SEQUENCE [LARGE SCALE GENOMIC DNA]</scope>
    <source>
        <strain evidence="9 10">JS1</strain>
    </source>
</reference>
<dbReference type="SUPFAM" id="SSF81452">
    <property type="entry name" value="Cytochrome c oxidase subunit III-like"/>
    <property type="match status" value="1"/>
</dbReference>
<dbReference type="Gene3D" id="1.20.120.80">
    <property type="entry name" value="Cytochrome c oxidase, subunit III, four-helix bundle"/>
    <property type="match status" value="1"/>
</dbReference>
<dbReference type="InterPro" id="IPR000298">
    <property type="entry name" value="Cyt_c_oxidase-like_su3"/>
</dbReference>
<evidence type="ECO:0000256" key="2">
    <source>
        <dbReference type="ARBA" id="ARBA00010581"/>
    </source>
</evidence>
<dbReference type="PANTHER" id="PTHR11403:SF6">
    <property type="entry name" value="NITRIC OXIDE REDUCTASE SUBUNIT E"/>
    <property type="match status" value="1"/>
</dbReference>
<comment type="subcellular location">
    <subcellularLocation>
        <location evidence="6">Cell membrane</location>
        <topology evidence="6">Multi-pass membrane protein</topology>
    </subcellularLocation>
    <subcellularLocation>
        <location evidence="1">Membrane</location>
        <topology evidence="1">Multi-pass membrane protein</topology>
    </subcellularLocation>
</comment>
<dbReference type="GO" id="GO:0005886">
    <property type="term" value="C:plasma membrane"/>
    <property type="evidence" value="ECO:0007669"/>
    <property type="project" value="UniProtKB-SubCell"/>
</dbReference>
<sequence>MSAIKDYTGAKLGMWLFLFTEVLLFGGLFLLYAAYLHKFPQEFHVSGKELNVVLGGINTVVLITSSWFMALSISALQQGHVGQSKKFLLLTLAMAAAFLVIKYFEWSAKIRLGIFPDSQVLLARPPGDVIFFGLYYLMTGLHGLHVIIGGGLLSFAYFLIHTGRVTQKDFVFLENSGLYWHLVDLVWIYLFPLFYLIA</sequence>
<dbReference type="Proteomes" id="UP000503820">
    <property type="component" value="Unassembled WGS sequence"/>
</dbReference>
<dbReference type="InterPro" id="IPR013833">
    <property type="entry name" value="Cyt_c_oxidase_su3_a-hlx"/>
</dbReference>
<feature type="transmembrane region" description="Helical" evidence="7">
    <location>
        <begin position="134"/>
        <end position="158"/>
    </location>
</feature>
<dbReference type="AlphaFoldDB" id="A0A7J0BQG7"/>
<organism evidence="9 10">
    <name type="scientific">Desulfovibrio psychrotolerans</name>
    <dbReference type="NCBI Taxonomy" id="415242"/>
    <lineage>
        <taxon>Bacteria</taxon>
        <taxon>Pseudomonadati</taxon>
        <taxon>Thermodesulfobacteriota</taxon>
        <taxon>Desulfovibrionia</taxon>
        <taxon>Desulfovibrionales</taxon>
        <taxon>Desulfovibrionaceae</taxon>
        <taxon>Desulfovibrio</taxon>
    </lineage>
</organism>
<feature type="transmembrane region" description="Helical" evidence="7">
    <location>
        <begin position="87"/>
        <end position="104"/>
    </location>
</feature>
<protein>
    <submittedName>
        <fullName evidence="9">Cytochrome oxidase subunit III</fullName>
    </submittedName>
</protein>